<dbReference type="EMBL" id="JAMFMA010000001">
    <property type="protein sequence ID" value="MCL6273331.1"/>
    <property type="molecule type" value="Genomic_DNA"/>
</dbReference>
<proteinExistence type="predicted"/>
<evidence type="ECO:0000313" key="2">
    <source>
        <dbReference type="Proteomes" id="UP001203607"/>
    </source>
</evidence>
<reference evidence="1 2" key="1">
    <citation type="submission" date="2022-05" db="EMBL/GenBank/DDBJ databases">
        <authorList>
            <person name="Park J.-S."/>
        </authorList>
    </citation>
    <scope>NUCLEOTIDE SEQUENCE [LARGE SCALE GENOMIC DNA]</scope>
    <source>
        <strain evidence="1 2">2012CJ35-5</strain>
    </source>
</reference>
<evidence type="ECO:0000313" key="1">
    <source>
        <dbReference type="EMBL" id="MCL6273331.1"/>
    </source>
</evidence>
<gene>
    <name evidence="1" type="ORF">M3P19_04880</name>
</gene>
<protein>
    <submittedName>
        <fullName evidence="1">Uncharacterized protein</fullName>
    </submittedName>
</protein>
<organism evidence="1 2">
    <name type="scientific">Flagellimonas spongiicola</name>
    <dbReference type="NCBI Taxonomy" id="2942208"/>
    <lineage>
        <taxon>Bacteria</taxon>
        <taxon>Pseudomonadati</taxon>
        <taxon>Bacteroidota</taxon>
        <taxon>Flavobacteriia</taxon>
        <taxon>Flavobacteriales</taxon>
        <taxon>Flavobacteriaceae</taxon>
        <taxon>Flagellimonas</taxon>
    </lineage>
</organism>
<keyword evidence="2" id="KW-1185">Reference proteome</keyword>
<dbReference type="Proteomes" id="UP001203607">
    <property type="component" value="Unassembled WGS sequence"/>
</dbReference>
<name>A0ABT0PPX4_9FLAO</name>
<accession>A0ABT0PPX4</accession>
<dbReference type="RefSeq" id="WP_249656508.1">
    <property type="nucleotide sequence ID" value="NZ_JAMFMA010000001.1"/>
</dbReference>
<sequence>MNDIAEHNAQTIDEMMLRMQRNHNIIQRLRKKLNSYTCEPRDSVCFDKLYDLRQSFKSFTIHQIRIMDLMDKNKIESKQLRPEIQKHLDRFKLLEQEIASYLLANNPYS</sequence>
<comment type="caution">
    <text evidence="1">The sequence shown here is derived from an EMBL/GenBank/DDBJ whole genome shotgun (WGS) entry which is preliminary data.</text>
</comment>